<sequence>MAKKSQQSSGPSYSLLALLKRTLFLHETSNLDELAEEVHDYMLKDQSYEQIKDRYVQPILHKNPSFREVEETENVWRLTEGNKINDSIYEVFQKHHMPLSERQILNRLAKAQHLDGLNTSLDLKNDARFSDLEGGKYWILSEWIVINEYARSILLRVKSGLTEKELIQRVVGEYGLDEDQVIFIPKLDERFVKKEKKWVLKRFVEQKTKLRPARVERLYQYLLKAGAPLNADELTTGALNMPANSTDVHEKLSEDPRFVLENGKWDLRSRQEDRKVSLFSEIEAELRKEREPKEWPEAEEMARQALDLSEPAAEPESE</sequence>
<comment type="caution">
    <text evidence="2">The sequence shown here is derived from an EMBL/GenBank/DDBJ whole genome shotgun (WGS) entry which is preliminary data.</text>
</comment>
<evidence type="ECO:0000256" key="1">
    <source>
        <dbReference type="SAM" id="MobiDB-lite"/>
    </source>
</evidence>
<proteinExistence type="predicted"/>
<feature type="non-terminal residue" evidence="2">
    <location>
        <position position="318"/>
    </location>
</feature>
<feature type="compositionally biased region" description="Basic and acidic residues" evidence="1">
    <location>
        <begin position="289"/>
        <end position="302"/>
    </location>
</feature>
<dbReference type="AlphaFoldDB" id="A0A9D5JSY5"/>
<feature type="region of interest" description="Disordered" evidence="1">
    <location>
        <begin position="289"/>
        <end position="318"/>
    </location>
</feature>
<accession>A0A9D5JSY5</accession>
<organism evidence="2 3">
    <name type="scientific">candidate division KSB3 bacterium</name>
    <dbReference type="NCBI Taxonomy" id="2044937"/>
    <lineage>
        <taxon>Bacteria</taxon>
        <taxon>candidate division KSB3</taxon>
    </lineage>
</organism>
<evidence type="ECO:0000313" key="3">
    <source>
        <dbReference type="Proteomes" id="UP000649604"/>
    </source>
</evidence>
<dbReference type="Proteomes" id="UP000649604">
    <property type="component" value="Unassembled WGS sequence"/>
</dbReference>
<evidence type="ECO:0000313" key="2">
    <source>
        <dbReference type="EMBL" id="MBD3323421.1"/>
    </source>
</evidence>
<dbReference type="EMBL" id="WJJP01000074">
    <property type="protein sequence ID" value="MBD3323421.1"/>
    <property type="molecule type" value="Genomic_DNA"/>
</dbReference>
<protein>
    <submittedName>
        <fullName evidence="2">Uncharacterized protein</fullName>
    </submittedName>
</protein>
<name>A0A9D5JSY5_9BACT</name>
<gene>
    <name evidence="2" type="ORF">GF339_02485</name>
</gene>
<reference evidence="2" key="1">
    <citation type="submission" date="2019-11" db="EMBL/GenBank/DDBJ databases">
        <title>Microbial mats filling the niche in hypersaline microbial mats.</title>
        <authorList>
            <person name="Wong H.L."/>
            <person name="Macleod F.I."/>
            <person name="White R.A. III"/>
            <person name="Burns B.P."/>
        </authorList>
    </citation>
    <scope>NUCLEOTIDE SEQUENCE</scope>
    <source>
        <strain evidence="2">Rbin_158</strain>
    </source>
</reference>